<dbReference type="AlphaFoldDB" id="K9GQN0"/>
<gene>
    <name evidence="19" type="ORF">C882_1328</name>
</gene>
<dbReference type="EMBL" id="ANHY01000019">
    <property type="protein sequence ID" value="EKV27482.1"/>
    <property type="molecule type" value="Genomic_DNA"/>
</dbReference>
<comment type="catalytic activity">
    <reaction evidence="12">
        <text>tRNA(Sec) + L-serine + ATP = L-seryl-tRNA(Sec) + AMP + diphosphate + H(+)</text>
        <dbReference type="Rhea" id="RHEA:42580"/>
        <dbReference type="Rhea" id="RHEA-COMP:9742"/>
        <dbReference type="Rhea" id="RHEA-COMP:10128"/>
        <dbReference type="ChEBI" id="CHEBI:15378"/>
        <dbReference type="ChEBI" id="CHEBI:30616"/>
        <dbReference type="ChEBI" id="CHEBI:33019"/>
        <dbReference type="ChEBI" id="CHEBI:33384"/>
        <dbReference type="ChEBI" id="CHEBI:78442"/>
        <dbReference type="ChEBI" id="CHEBI:78533"/>
        <dbReference type="ChEBI" id="CHEBI:456215"/>
        <dbReference type="EC" id="6.1.1.11"/>
    </reaction>
</comment>
<dbReference type="STRING" id="1238182.C882_1328"/>
<evidence type="ECO:0000256" key="8">
    <source>
        <dbReference type="ARBA" id="ARBA00022840"/>
    </source>
</evidence>
<evidence type="ECO:0000256" key="11">
    <source>
        <dbReference type="ARBA" id="ARBA00039158"/>
    </source>
</evidence>
<evidence type="ECO:0000259" key="18">
    <source>
        <dbReference type="PROSITE" id="PS50862"/>
    </source>
</evidence>
<feature type="binding site" evidence="15">
    <location>
        <position position="286"/>
    </location>
    <ligand>
        <name>L-serine</name>
        <dbReference type="ChEBI" id="CHEBI:33384"/>
    </ligand>
</feature>
<dbReference type="Gene3D" id="1.10.287.40">
    <property type="entry name" value="Serine-tRNA synthetase, tRNA binding domain"/>
    <property type="match status" value="1"/>
</dbReference>
<comment type="similarity">
    <text evidence="3">Belongs to the class-II aminoacyl-tRNA synthetase family. Type-1 seryl-tRNA synthetase subfamily.</text>
</comment>
<evidence type="ECO:0000256" key="13">
    <source>
        <dbReference type="ARBA" id="ARBA00048823"/>
    </source>
</evidence>
<feature type="coiled-coil region" evidence="17">
    <location>
        <begin position="30"/>
        <end position="64"/>
    </location>
</feature>
<keyword evidence="20" id="KW-1185">Reference proteome</keyword>
<keyword evidence="17" id="KW-0175">Coiled coil</keyword>
<organism evidence="19 20">
    <name type="scientific">Caenispirillum salinarum AK4</name>
    <dbReference type="NCBI Taxonomy" id="1238182"/>
    <lineage>
        <taxon>Bacteria</taxon>
        <taxon>Pseudomonadati</taxon>
        <taxon>Pseudomonadota</taxon>
        <taxon>Alphaproteobacteria</taxon>
        <taxon>Rhodospirillales</taxon>
        <taxon>Novispirillaceae</taxon>
        <taxon>Caenispirillum</taxon>
    </lineage>
</organism>
<dbReference type="SUPFAM" id="SSF55681">
    <property type="entry name" value="Class II aaRS and biotin synthetases"/>
    <property type="match status" value="1"/>
</dbReference>
<dbReference type="RefSeq" id="WP_009541984.1">
    <property type="nucleotide sequence ID" value="NZ_ANHY01000019.1"/>
</dbReference>
<protein>
    <recommendedName>
        <fullName evidence="11 14">Serine--tRNA ligase</fullName>
        <ecNumber evidence="4 14">6.1.1.11</ecNumber>
    </recommendedName>
</protein>
<evidence type="ECO:0000256" key="12">
    <source>
        <dbReference type="ARBA" id="ARBA00047929"/>
    </source>
</evidence>
<keyword evidence="5" id="KW-0963">Cytoplasm</keyword>
<dbReference type="InterPro" id="IPR015866">
    <property type="entry name" value="Ser-tRNA-synth_1_N"/>
</dbReference>
<proteinExistence type="inferred from homology"/>
<dbReference type="OrthoDB" id="9804647at2"/>
<dbReference type="PANTHER" id="PTHR43697:SF1">
    <property type="entry name" value="SERINE--TRNA LIGASE"/>
    <property type="match status" value="1"/>
</dbReference>
<dbReference type="GO" id="GO:0004828">
    <property type="term" value="F:serine-tRNA ligase activity"/>
    <property type="evidence" value="ECO:0007669"/>
    <property type="project" value="UniProtKB-UniRule"/>
</dbReference>
<evidence type="ECO:0000313" key="19">
    <source>
        <dbReference type="EMBL" id="EKV27482.1"/>
    </source>
</evidence>
<dbReference type="EC" id="6.1.1.11" evidence="4 14"/>
<dbReference type="NCBIfam" id="TIGR00414">
    <property type="entry name" value="serS"/>
    <property type="match status" value="1"/>
</dbReference>
<evidence type="ECO:0000313" key="20">
    <source>
        <dbReference type="Proteomes" id="UP000009881"/>
    </source>
</evidence>
<feature type="domain" description="Aminoacyl-transfer RNA synthetases class-II family profile" evidence="18">
    <location>
        <begin position="137"/>
        <end position="411"/>
    </location>
</feature>
<dbReference type="PIRSF" id="PIRSF001529">
    <property type="entry name" value="Ser-tRNA-synth_IIa"/>
    <property type="match status" value="1"/>
</dbReference>
<comment type="subcellular location">
    <subcellularLocation>
        <location evidence="1">Cytoplasm</location>
    </subcellularLocation>
</comment>
<dbReference type="PANTHER" id="PTHR43697">
    <property type="entry name" value="SERYL-TRNA SYNTHETASE"/>
    <property type="match status" value="1"/>
</dbReference>
<dbReference type="SUPFAM" id="SSF46589">
    <property type="entry name" value="tRNA-binding arm"/>
    <property type="match status" value="1"/>
</dbReference>
<dbReference type="GO" id="GO:0006434">
    <property type="term" value="P:seryl-tRNA aminoacylation"/>
    <property type="evidence" value="ECO:0007669"/>
    <property type="project" value="UniProtKB-UniRule"/>
</dbReference>
<dbReference type="Pfam" id="PF00587">
    <property type="entry name" value="tRNA-synt_2b"/>
    <property type="match status" value="1"/>
</dbReference>
<evidence type="ECO:0000256" key="16">
    <source>
        <dbReference type="PIRSR" id="PIRSR001529-2"/>
    </source>
</evidence>
<accession>K9GQN0</accession>
<evidence type="ECO:0000256" key="10">
    <source>
        <dbReference type="ARBA" id="ARBA00023146"/>
    </source>
</evidence>
<evidence type="ECO:0000256" key="1">
    <source>
        <dbReference type="ARBA" id="ARBA00004496"/>
    </source>
</evidence>
<feature type="binding site" evidence="15">
    <location>
        <position position="232"/>
    </location>
    <ligand>
        <name>L-serine</name>
        <dbReference type="ChEBI" id="CHEBI:33384"/>
    </ligand>
</feature>
<dbReference type="eggNOG" id="COG0172">
    <property type="taxonomic scope" value="Bacteria"/>
</dbReference>
<keyword evidence="6" id="KW-0436">Ligase</keyword>
<dbReference type="InterPro" id="IPR010978">
    <property type="entry name" value="tRNA-bd_arm"/>
</dbReference>
<evidence type="ECO:0000256" key="7">
    <source>
        <dbReference type="ARBA" id="ARBA00022741"/>
    </source>
</evidence>
<dbReference type="InterPro" id="IPR042103">
    <property type="entry name" value="SerRS_1_N_sf"/>
</dbReference>
<dbReference type="InterPro" id="IPR006195">
    <property type="entry name" value="aa-tRNA-synth_II"/>
</dbReference>
<dbReference type="PROSITE" id="PS50862">
    <property type="entry name" value="AA_TRNA_LIGASE_II"/>
    <property type="match status" value="1"/>
</dbReference>
<evidence type="ECO:0000256" key="9">
    <source>
        <dbReference type="ARBA" id="ARBA00022917"/>
    </source>
</evidence>
<comment type="caution">
    <text evidence="19">The sequence shown here is derived from an EMBL/GenBank/DDBJ whole genome shotgun (WGS) entry which is preliminary data.</text>
</comment>
<keyword evidence="7" id="KW-0547">Nucleotide-binding</keyword>
<comment type="pathway">
    <text evidence="2">Aminoacyl-tRNA biosynthesis; selenocysteinyl-tRNA(Sec) biosynthesis; L-seryl-tRNA(Sec) from L-serine and tRNA(Sec): step 1/1.</text>
</comment>
<evidence type="ECO:0000256" key="3">
    <source>
        <dbReference type="ARBA" id="ARBA00010728"/>
    </source>
</evidence>
<name>K9GQN0_9PROT</name>
<dbReference type="PRINTS" id="PR00981">
    <property type="entry name" value="TRNASYNTHSER"/>
</dbReference>
<keyword evidence="8 16" id="KW-0067">ATP-binding</keyword>
<keyword evidence="9" id="KW-0648">Protein biosynthesis</keyword>
<dbReference type="Proteomes" id="UP000009881">
    <property type="component" value="Unassembled WGS sequence"/>
</dbReference>
<evidence type="ECO:0000256" key="4">
    <source>
        <dbReference type="ARBA" id="ARBA00012840"/>
    </source>
</evidence>
<dbReference type="Gene3D" id="3.30.930.10">
    <property type="entry name" value="Bira Bifunctional Protein, Domain 2"/>
    <property type="match status" value="1"/>
</dbReference>
<keyword evidence="10 19" id="KW-0030">Aminoacyl-tRNA synthetase</keyword>
<dbReference type="PATRIC" id="fig|1238182.3.peg.3542"/>
<sequence length="428" mass="48131">MLDLKQIKADPDAVARGLAKRLPDVDFSEILELDRRSRELIGQIEALRAERKDIARQIGQKKKAGEDSADLEARAAEIKKGIEDGEPELDAIKDKLQRLLAELPNIPDEIVPPGGKENNQVVHTWGEAPDRGDWGLDHVELSQRLNLIDYERGVKIGGSGFWLYTGMGAALEWALLNYFCQKHFKDGYQFLLPPHMLVHECGYAAGQFPKFTDDVFHLQTDEGERDRFLLPTAETAILNVYRDEILKPEQLPTKCFAYTPCYRREAGSARTEERGMIRGHQFNKVEMFQFTAPEDGKAALDELVGRAQGIMEELGLHYRTSLLAAEDASASMALTYDIEVWLPSLGIYKEVASVSWARDYQARRANIRFKPKGAKQTEFIHTLNGSGLATSRLFPAILEQHQRPDGSVAVPEVLRPWLGVDVLEPPRG</sequence>
<evidence type="ECO:0000256" key="6">
    <source>
        <dbReference type="ARBA" id="ARBA00022598"/>
    </source>
</evidence>
<comment type="catalytic activity">
    <reaction evidence="13">
        <text>tRNA(Ser) + L-serine + ATP = L-seryl-tRNA(Ser) + AMP + diphosphate + H(+)</text>
        <dbReference type="Rhea" id="RHEA:12292"/>
        <dbReference type="Rhea" id="RHEA-COMP:9669"/>
        <dbReference type="Rhea" id="RHEA-COMP:9703"/>
        <dbReference type="ChEBI" id="CHEBI:15378"/>
        <dbReference type="ChEBI" id="CHEBI:30616"/>
        <dbReference type="ChEBI" id="CHEBI:33019"/>
        <dbReference type="ChEBI" id="CHEBI:33384"/>
        <dbReference type="ChEBI" id="CHEBI:78442"/>
        <dbReference type="ChEBI" id="CHEBI:78533"/>
        <dbReference type="ChEBI" id="CHEBI:456215"/>
        <dbReference type="EC" id="6.1.1.11"/>
    </reaction>
</comment>
<dbReference type="InterPro" id="IPR045864">
    <property type="entry name" value="aa-tRNA-synth_II/BPL/LPL"/>
</dbReference>
<feature type="binding site" evidence="15">
    <location>
        <position position="384"/>
    </location>
    <ligand>
        <name>L-serine</name>
        <dbReference type="ChEBI" id="CHEBI:33384"/>
    </ligand>
</feature>
<dbReference type="GO" id="GO:0005737">
    <property type="term" value="C:cytoplasm"/>
    <property type="evidence" value="ECO:0007669"/>
    <property type="project" value="UniProtKB-SubCell"/>
</dbReference>
<dbReference type="Pfam" id="PF02403">
    <property type="entry name" value="Seryl_tRNA_N"/>
    <property type="match status" value="1"/>
</dbReference>
<evidence type="ECO:0000256" key="14">
    <source>
        <dbReference type="NCBIfam" id="TIGR00414"/>
    </source>
</evidence>
<feature type="binding site" evidence="16">
    <location>
        <begin position="263"/>
        <end position="265"/>
    </location>
    <ligand>
        <name>ATP</name>
        <dbReference type="ChEBI" id="CHEBI:30616"/>
    </ligand>
</feature>
<dbReference type="GO" id="GO:0005524">
    <property type="term" value="F:ATP binding"/>
    <property type="evidence" value="ECO:0007669"/>
    <property type="project" value="UniProtKB-KW"/>
</dbReference>
<feature type="binding site" evidence="16">
    <location>
        <begin position="350"/>
        <end position="353"/>
    </location>
    <ligand>
        <name>ATP</name>
        <dbReference type="ChEBI" id="CHEBI:30616"/>
    </ligand>
</feature>
<dbReference type="InterPro" id="IPR002314">
    <property type="entry name" value="aa-tRNA-synt_IIb"/>
</dbReference>
<reference evidence="19 20" key="1">
    <citation type="journal article" date="2013" name="Genome Announc.">
        <title>Draft Genome Sequence of an Alphaproteobacterium, Caenispirillum salinarum AK4(T), Isolated from a Solar Saltern.</title>
        <authorList>
            <person name="Khatri I."/>
            <person name="Singh A."/>
            <person name="Korpole S."/>
            <person name="Pinnaka A.K."/>
            <person name="Subramanian S."/>
        </authorList>
    </citation>
    <scope>NUCLEOTIDE SEQUENCE [LARGE SCALE GENOMIC DNA]</scope>
    <source>
        <strain evidence="19 20">AK4</strain>
    </source>
</reference>
<feature type="binding site" evidence="15">
    <location>
        <position position="263"/>
    </location>
    <ligand>
        <name>L-serine</name>
        <dbReference type="ChEBI" id="CHEBI:33384"/>
    </ligand>
</feature>
<dbReference type="InterPro" id="IPR002317">
    <property type="entry name" value="Ser-tRNA-ligase_type_1"/>
</dbReference>
<evidence type="ECO:0000256" key="17">
    <source>
        <dbReference type="SAM" id="Coils"/>
    </source>
</evidence>
<evidence type="ECO:0000256" key="15">
    <source>
        <dbReference type="PIRSR" id="PIRSR001529-1"/>
    </source>
</evidence>
<evidence type="ECO:0000256" key="2">
    <source>
        <dbReference type="ARBA" id="ARBA00005045"/>
    </source>
</evidence>
<evidence type="ECO:0000256" key="5">
    <source>
        <dbReference type="ARBA" id="ARBA00022490"/>
    </source>
</evidence>